<dbReference type="InterPro" id="IPR025282">
    <property type="entry name" value="DUF4214"/>
</dbReference>
<sequence>MATTITIGETPINATYALVGGATSGAGTGAKFNVTKTNGVYTTVIDSANLGVGYVAGDTITVLGTGLGGTTANNDIITVATVGVGGKIATFGVVGTGRIGNGTNTTTIAVTGTTGVDTYTFTGKSTDFTIVNDTTNKQITAASTLDTTVTFKLADHERVVFSDKATAFDITGVAGDVYALLKASIGGTVNKVYQGIGISLEDTGSNSEAIANAIISSTVFKTAAGGSSNETFVKQIYTNVIGVAPTLAQQTVYTDQLDAKTITQAQLLAAAAHLTTFQTTIGLIGINGVTGVLAGSGIDYTPV</sequence>
<reference evidence="2" key="1">
    <citation type="submission" date="2020-05" db="EMBL/GenBank/DDBJ databases">
        <authorList>
            <person name="Chiriac C."/>
            <person name="Salcher M."/>
            <person name="Ghai R."/>
            <person name="Kavagutti S V."/>
        </authorList>
    </citation>
    <scope>NUCLEOTIDE SEQUENCE</scope>
</reference>
<gene>
    <name evidence="2" type="ORF">UFOVP218_97</name>
</gene>
<dbReference type="Pfam" id="PF13946">
    <property type="entry name" value="DUF4214"/>
    <property type="match status" value="1"/>
</dbReference>
<protein>
    <recommendedName>
        <fullName evidence="1">DUF4214 domain-containing protein</fullName>
    </recommendedName>
</protein>
<organism evidence="2">
    <name type="scientific">uncultured Caudovirales phage</name>
    <dbReference type="NCBI Taxonomy" id="2100421"/>
    <lineage>
        <taxon>Viruses</taxon>
        <taxon>Duplodnaviria</taxon>
        <taxon>Heunggongvirae</taxon>
        <taxon>Uroviricota</taxon>
        <taxon>Caudoviricetes</taxon>
        <taxon>Peduoviridae</taxon>
        <taxon>Maltschvirus</taxon>
        <taxon>Maltschvirus maltsch</taxon>
    </lineage>
</organism>
<name>A0A6J7WLN3_9CAUD</name>
<evidence type="ECO:0000313" key="2">
    <source>
        <dbReference type="EMBL" id="CAB5218730.1"/>
    </source>
</evidence>
<feature type="domain" description="DUF4214" evidence="1">
    <location>
        <begin position="211"/>
        <end position="272"/>
    </location>
</feature>
<evidence type="ECO:0000259" key="1">
    <source>
        <dbReference type="Pfam" id="PF13946"/>
    </source>
</evidence>
<proteinExistence type="predicted"/>
<accession>A0A6J7WLN3</accession>
<dbReference type="EMBL" id="LR798261">
    <property type="protein sequence ID" value="CAB5218730.1"/>
    <property type="molecule type" value="Genomic_DNA"/>
</dbReference>